<dbReference type="EMBL" id="VIEB01000555">
    <property type="protein sequence ID" value="TQD86855.1"/>
    <property type="molecule type" value="Genomic_DNA"/>
</dbReference>
<evidence type="ECO:0000313" key="1">
    <source>
        <dbReference type="EMBL" id="TQD86855.1"/>
    </source>
</evidence>
<evidence type="ECO:0000313" key="2">
    <source>
        <dbReference type="Proteomes" id="UP000315295"/>
    </source>
</evidence>
<sequence length="57" mass="6818">MSWRGRCRHFRTRQPPYQHRSLYNSANQFSDLISWSSVARLGFMSMIMMHQKLGSLK</sequence>
<gene>
    <name evidence="1" type="ORF">C1H46_027619</name>
</gene>
<protein>
    <submittedName>
        <fullName evidence="1">Uncharacterized protein</fullName>
    </submittedName>
</protein>
<reference evidence="1 2" key="1">
    <citation type="journal article" date="2019" name="G3 (Bethesda)">
        <title>Sequencing of a Wild Apple (Malus baccata) Genome Unravels the Differences Between Cultivated and Wild Apple Species Regarding Disease Resistance and Cold Tolerance.</title>
        <authorList>
            <person name="Chen X."/>
        </authorList>
    </citation>
    <scope>NUCLEOTIDE SEQUENCE [LARGE SCALE GENOMIC DNA]</scope>
    <source>
        <strain evidence="2">cv. Shandingzi</strain>
        <tissue evidence="1">Leaves</tissue>
    </source>
</reference>
<organism evidence="1 2">
    <name type="scientific">Malus baccata</name>
    <name type="common">Siberian crab apple</name>
    <name type="synonym">Pyrus baccata</name>
    <dbReference type="NCBI Taxonomy" id="106549"/>
    <lineage>
        <taxon>Eukaryota</taxon>
        <taxon>Viridiplantae</taxon>
        <taxon>Streptophyta</taxon>
        <taxon>Embryophyta</taxon>
        <taxon>Tracheophyta</taxon>
        <taxon>Spermatophyta</taxon>
        <taxon>Magnoliopsida</taxon>
        <taxon>eudicotyledons</taxon>
        <taxon>Gunneridae</taxon>
        <taxon>Pentapetalae</taxon>
        <taxon>rosids</taxon>
        <taxon>fabids</taxon>
        <taxon>Rosales</taxon>
        <taxon>Rosaceae</taxon>
        <taxon>Amygdaloideae</taxon>
        <taxon>Maleae</taxon>
        <taxon>Malus</taxon>
    </lineage>
</organism>
<proteinExistence type="predicted"/>
<dbReference type="Proteomes" id="UP000315295">
    <property type="component" value="Unassembled WGS sequence"/>
</dbReference>
<dbReference type="AlphaFoldDB" id="A0A540LK48"/>
<name>A0A540LK48_MALBA</name>
<comment type="caution">
    <text evidence="1">The sequence shown here is derived from an EMBL/GenBank/DDBJ whole genome shotgun (WGS) entry which is preliminary data.</text>
</comment>
<keyword evidence="2" id="KW-1185">Reference proteome</keyword>
<accession>A0A540LK48</accession>